<organism evidence="5 6">
    <name type="scientific">Cervus elaphus hippelaphus</name>
    <name type="common">European red deer</name>
    <dbReference type="NCBI Taxonomy" id="46360"/>
    <lineage>
        <taxon>Eukaryota</taxon>
        <taxon>Metazoa</taxon>
        <taxon>Chordata</taxon>
        <taxon>Craniata</taxon>
        <taxon>Vertebrata</taxon>
        <taxon>Euteleostomi</taxon>
        <taxon>Mammalia</taxon>
        <taxon>Eutheria</taxon>
        <taxon>Laurasiatheria</taxon>
        <taxon>Artiodactyla</taxon>
        <taxon>Ruminantia</taxon>
        <taxon>Pecora</taxon>
        <taxon>Cervidae</taxon>
        <taxon>Cervinae</taxon>
        <taxon>Cervus</taxon>
    </lineage>
</organism>
<dbReference type="GO" id="GO:0007018">
    <property type="term" value="P:microtubule-based movement"/>
    <property type="evidence" value="ECO:0007669"/>
    <property type="project" value="InterPro"/>
</dbReference>
<comment type="caution">
    <text evidence="5">The sequence shown here is derived from an EMBL/GenBank/DDBJ whole genome shotgun (WGS) entry which is preliminary data.</text>
</comment>
<name>A0A212CHL2_CEREH</name>
<proteinExistence type="inferred from homology"/>
<dbReference type="GO" id="GO:0005524">
    <property type="term" value="F:ATP binding"/>
    <property type="evidence" value="ECO:0007669"/>
    <property type="project" value="UniProtKB-UniRule"/>
</dbReference>
<evidence type="ECO:0000256" key="1">
    <source>
        <dbReference type="ARBA" id="ARBA00022741"/>
    </source>
</evidence>
<dbReference type="OrthoDB" id="3176171at2759"/>
<dbReference type="SUPFAM" id="SSF52540">
    <property type="entry name" value="P-loop containing nucleoside triphosphate hydrolases"/>
    <property type="match status" value="1"/>
</dbReference>
<evidence type="ECO:0000256" key="2">
    <source>
        <dbReference type="ARBA" id="ARBA00022840"/>
    </source>
</evidence>
<keyword evidence="2 3" id="KW-0067">ATP-binding</keyword>
<keyword evidence="3" id="KW-0505">Motor protein</keyword>
<evidence type="ECO:0000256" key="3">
    <source>
        <dbReference type="PROSITE-ProRule" id="PRU00283"/>
    </source>
</evidence>
<gene>
    <name evidence="5" type="ORF">Celaphus_00002837</name>
</gene>
<evidence type="ECO:0000313" key="5">
    <source>
        <dbReference type="EMBL" id="OWK05430.1"/>
    </source>
</evidence>
<dbReference type="InterPro" id="IPR036961">
    <property type="entry name" value="Kinesin_motor_dom_sf"/>
</dbReference>
<keyword evidence="1 3" id="KW-0547">Nucleotide-binding</keyword>
<dbReference type="PANTHER" id="PTHR47117:SF2">
    <property type="entry name" value="KINESIN-LIKE PROTEIN KIF1A ISOFORM X1"/>
    <property type="match status" value="1"/>
</dbReference>
<comment type="similarity">
    <text evidence="3">Belongs to the TRAFAC class myosin-kinesin ATPase superfamily. Kinesin family.</text>
</comment>
<dbReference type="InterPro" id="IPR001752">
    <property type="entry name" value="Kinesin_motor_dom"/>
</dbReference>
<protein>
    <recommendedName>
        <fullName evidence="4">Kinesin motor domain-containing protein</fullName>
    </recommendedName>
</protein>
<reference evidence="5 6" key="1">
    <citation type="journal article" date="2018" name="Mol. Genet. Genomics">
        <title>The red deer Cervus elaphus genome CerEla1.0: sequencing, annotating, genes, and chromosomes.</title>
        <authorList>
            <person name="Bana N.A."/>
            <person name="Nyiri A."/>
            <person name="Nagy J."/>
            <person name="Frank K."/>
            <person name="Nagy T."/>
            <person name="Steger V."/>
            <person name="Schiller M."/>
            <person name="Lakatos P."/>
            <person name="Sugar L."/>
            <person name="Horn P."/>
            <person name="Barta E."/>
            <person name="Orosz L."/>
        </authorList>
    </citation>
    <scope>NUCLEOTIDE SEQUENCE [LARGE SCALE GENOMIC DNA]</scope>
    <source>
        <strain evidence="5">Hungarian</strain>
    </source>
</reference>
<evidence type="ECO:0000313" key="6">
    <source>
        <dbReference type="Proteomes" id="UP000242450"/>
    </source>
</evidence>
<dbReference type="InterPro" id="IPR027417">
    <property type="entry name" value="P-loop_NTPase"/>
</dbReference>
<sequence length="107" mass="11441">MVRCGCSENLAGGGRGTPASCSCSPLVLQPEDINYASQKQVYRDIGEEMLQHAFEGYNVCIFAYGQTGAGKSYTMMGKQEKDQQGIIPQARGERGGACGGLRGWDVV</sequence>
<accession>A0A212CHL2</accession>
<feature type="binding site" evidence="3">
    <location>
        <begin position="65"/>
        <end position="72"/>
    </location>
    <ligand>
        <name>ATP</name>
        <dbReference type="ChEBI" id="CHEBI:30616"/>
    </ligand>
</feature>
<dbReference type="Gene3D" id="3.40.850.10">
    <property type="entry name" value="Kinesin motor domain"/>
    <property type="match status" value="1"/>
</dbReference>
<feature type="domain" description="Kinesin motor" evidence="4">
    <location>
        <begin position="1"/>
        <end position="107"/>
    </location>
</feature>
<dbReference type="AlphaFoldDB" id="A0A212CHL2"/>
<dbReference type="GO" id="GO:0003777">
    <property type="term" value="F:microtubule motor activity"/>
    <property type="evidence" value="ECO:0007669"/>
    <property type="project" value="InterPro"/>
</dbReference>
<dbReference type="PANTHER" id="PTHR47117">
    <property type="entry name" value="STAR-RELATED LIPID TRANSFER PROTEIN 9"/>
    <property type="match status" value="1"/>
</dbReference>
<dbReference type="Pfam" id="PF00225">
    <property type="entry name" value="Kinesin"/>
    <property type="match status" value="1"/>
</dbReference>
<dbReference type="PROSITE" id="PS50067">
    <property type="entry name" value="KINESIN_MOTOR_2"/>
    <property type="match status" value="1"/>
</dbReference>
<dbReference type="GO" id="GO:0008017">
    <property type="term" value="F:microtubule binding"/>
    <property type="evidence" value="ECO:0007669"/>
    <property type="project" value="InterPro"/>
</dbReference>
<dbReference type="EMBL" id="MKHE01000020">
    <property type="protein sequence ID" value="OWK05430.1"/>
    <property type="molecule type" value="Genomic_DNA"/>
</dbReference>
<dbReference type="Proteomes" id="UP000242450">
    <property type="component" value="Chromosome 20"/>
</dbReference>
<evidence type="ECO:0000259" key="4">
    <source>
        <dbReference type="PROSITE" id="PS50067"/>
    </source>
</evidence>
<keyword evidence="6" id="KW-1185">Reference proteome</keyword>